<gene>
    <name evidence="2" type="primary">arsD</name>
    <name evidence="1" type="ORF">B4U37_15025</name>
    <name evidence="2" type="ORF">FZC75_00275</name>
</gene>
<dbReference type="NCBIfam" id="NF033727">
    <property type="entry name" value="chaperon_ArsD"/>
    <property type="match status" value="1"/>
</dbReference>
<dbReference type="Proteomes" id="UP000195573">
    <property type="component" value="Chromosome"/>
</dbReference>
<accession>A0A1Y0CPV5</accession>
<dbReference type="OrthoDB" id="9801358at2"/>
<keyword evidence="3" id="KW-1185">Reference proteome</keyword>
<dbReference type="RefSeq" id="WP_088018869.1">
    <property type="nucleotide sequence ID" value="NZ_CP020880.1"/>
</dbReference>
<dbReference type="Gene3D" id="3.40.30.10">
    <property type="entry name" value="Glutaredoxin"/>
    <property type="match status" value="1"/>
</dbReference>
<reference evidence="1 3" key="1">
    <citation type="submission" date="2017-04" db="EMBL/GenBank/DDBJ databases">
        <title>Complete Genome Sequence of the Bacillus horikoshii 20a strain from Cuatro Cienegas, Coahuila, Mexico.</title>
        <authorList>
            <person name="Zarza E."/>
            <person name="Alcaraz L.D."/>
            <person name="Aguilar-Salinas B."/>
            <person name="Islas A."/>
            <person name="Olmedo-Alvarez G."/>
        </authorList>
    </citation>
    <scope>NUCLEOTIDE SEQUENCE [LARGE SCALE GENOMIC DNA]</scope>
    <source>
        <strain evidence="1 3">20a</strain>
    </source>
</reference>
<evidence type="ECO:0000313" key="2">
    <source>
        <dbReference type="EMBL" id="TYS74184.1"/>
    </source>
</evidence>
<dbReference type="GO" id="GO:0045892">
    <property type="term" value="P:negative regulation of DNA-templated transcription"/>
    <property type="evidence" value="ECO:0007669"/>
    <property type="project" value="InterPro"/>
</dbReference>
<dbReference type="EMBL" id="CP020880">
    <property type="protein sequence ID" value="ART77279.1"/>
    <property type="molecule type" value="Genomic_DNA"/>
</dbReference>
<dbReference type="GO" id="GO:0003677">
    <property type="term" value="F:DNA binding"/>
    <property type="evidence" value="ECO:0007669"/>
    <property type="project" value="InterPro"/>
</dbReference>
<dbReference type="InterPro" id="IPR010712">
    <property type="entry name" value="Arsenical-R_ArsD"/>
</dbReference>
<dbReference type="AlphaFoldDB" id="A0A1Y0CPV5"/>
<dbReference type="GO" id="GO:0046685">
    <property type="term" value="P:response to arsenic-containing substance"/>
    <property type="evidence" value="ECO:0007669"/>
    <property type="project" value="InterPro"/>
</dbReference>
<evidence type="ECO:0000313" key="3">
    <source>
        <dbReference type="Proteomes" id="UP000195573"/>
    </source>
</evidence>
<evidence type="ECO:0000313" key="1">
    <source>
        <dbReference type="EMBL" id="ART77279.1"/>
    </source>
</evidence>
<dbReference type="Proteomes" id="UP000324517">
    <property type="component" value="Unassembled WGS sequence"/>
</dbReference>
<dbReference type="GeneID" id="96739730"/>
<dbReference type="KEGG" id="bhk:B4U37_15025"/>
<proteinExistence type="predicted"/>
<organism evidence="2 4">
    <name type="scientific">Sutcliffiella horikoshii</name>
    <dbReference type="NCBI Taxonomy" id="79883"/>
    <lineage>
        <taxon>Bacteria</taxon>
        <taxon>Bacillati</taxon>
        <taxon>Bacillota</taxon>
        <taxon>Bacilli</taxon>
        <taxon>Bacillales</taxon>
        <taxon>Bacillaceae</taxon>
        <taxon>Sutcliffiella</taxon>
    </lineage>
</organism>
<sequence length="122" mass="13485">MAKIEIFDPAMCCATGVCGPSVDPELTRVASAVFSLQQKGMDISRYNLGSDPEPFVTNQKVNELLMEKGPECLPVIIVDGEVVKMEDYPTNEEFAEWTGVNVQELAHEKPKKKLNITLNSIN</sequence>
<reference evidence="2 4" key="2">
    <citation type="submission" date="2019-08" db="EMBL/GenBank/DDBJ databases">
        <title>Bacillus genomes from the desert of Cuatro Cienegas, Coahuila.</title>
        <authorList>
            <person name="Olmedo-Alvarez G."/>
        </authorList>
    </citation>
    <scope>NUCLEOTIDE SEQUENCE [LARGE SCALE GENOMIC DNA]</scope>
    <source>
        <strain evidence="2 4">CH98b_3T</strain>
    </source>
</reference>
<evidence type="ECO:0000313" key="4">
    <source>
        <dbReference type="Proteomes" id="UP000324517"/>
    </source>
</evidence>
<dbReference type="Pfam" id="PF06953">
    <property type="entry name" value="ArsD"/>
    <property type="match status" value="1"/>
</dbReference>
<name>A0A1Y0CPV5_9BACI</name>
<dbReference type="EMBL" id="VTET01000001">
    <property type="protein sequence ID" value="TYS74184.1"/>
    <property type="molecule type" value="Genomic_DNA"/>
</dbReference>
<protein>
    <submittedName>
        <fullName evidence="1">Arsenical resistance operon transcriptional repressor ArsD</fullName>
    </submittedName>
    <submittedName>
        <fullName evidence="2">Arsenite efflux transporter metallochaperone ArsD</fullName>
    </submittedName>
</protein>